<evidence type="ECO:0000313" key="3">
    <source>
        <dbReference type="EMBL" id="KAK8388863.1"/>
    </source>
</evidence>
<organism evidence="3 4">
    <name type="scientific">Scylla paramamosain</name>
    <name type="common">Mud crab</name>
    <dbReference type="NCBI Taxonomy" id="85552"/>
    <lineage>
        <taxon>Eukaryota</taxon>
        <taxon>Metazoa</taxon>
        <taxon>Ecdysozoa</taxon>
        <taxon>Arthropoda</taxon>
        <taxon>Crustacea</taxon>
        <taxon>Multicrustacea</taxon>
        <taxon>Malacostraca</taxon>
        <taxon>Eumalacostraca</taxon>
        <taxon>Eucarida</taxon>
        <taxon>Decapoda</taxon>
        <taxon>Pleocyemata</taxon>
        <taxon>Brachyura</taxon>
        <taxon>Eubrachyura</taxon>
        <taxon>Portunoidea</taxon>
        <taxon>Portunidae</taxon>
        <taxon>Portuninae</taxon>
        <taxon>Scylla</taxon>
    </lineage>
</organism>
<dbReference type="Proteomes" id="UP001487740">
    <property type="component" value="Unassembled WGS sequence"/>
</dbReference>
<feature type="region of interest" description="Disordered" evidence="1">
    <location>
        <begin position="216"/>
        <end position="241"/>
    </location>
</feature>
<feature type="compositionally biased region" description="Basic residues" evidence="1">
    <location>
        <begin position="295"/>
        <end position="304"/>
    </location>
</feature>
<feature type="compositionally biased region" description="Basic and acidic residues" evidence="1">
    <location>
        <begin position="226"/>
        <end position="236"/>
    </location>
</feature>
<feature type="compositionally biased region" description="Basic residues" evidence="1">
    <location>
        <begin position="164"/>
        <end position="174"/>
    </location>
</feature>
<dbReference type="EMBL" id="JARAKH010000028">
    <property type="protein sequence ID" value="KAK8388863.1"/>
    <property type="molecule type" value="Genomic_DNA"/>
</dbReference>
<feature type="transmembrane region" description="Helical" evidence="2">
    <location>
        <begin position="21"/>
        <end position="46"/>
    </location>
</feature>
<feature type="region of interest" description="Disordered" evidence="1">
    <location>
        <begin position="272"/>
        <end position="304"/>
    </location>
</feature>
<feature type="compositionally biased region" description="Acidic residues" evidence="1">
    <location>
        <begin position="530"/>
        <end position="545"/>
    </location>
</feature>
<gene>
    <name evidence="3" type="ORF">O3P69_020665</name>
</gene>
<feature type="compositionally biased region" description="Polar residues" evidence="1">
    <location>
        <begin position="439"/>
        <end position="457"/>
    </location>
</feature>
<evidence type="ECO:0000313" key="4">
    <source>
        <dbReference type="Proteomes" id="UP001487740"/>
    </source>
</evidence>
<comment type="caution">
    <text evidence="3">The sequence shown here is derived from an EMBL/GenBank/DDBJ whole genome shotgun (WGS) entry which is preliminary data.</text>
</comment>
<feature type="region of interest" description="Disordered" evidence="1">
    <location>
        <begin position="439"/>
        <end position="545"/>
    </location>
</feature>
<name>A0AAW0TP58_SCYPA</name>
<reference evidence="3 4" key="1">
    <citation type="submission" date="2023-03" db="EMBL/GenBank/DDBJ databases">
        <title>High-quality genome of Scylla paramamosain provides insights in environmental adaptation.</title>
        <authorList>
            <person name="Zhang L."/>
        </authorList>
    </citation>
    <scope>NUCLEOTIDE SEQUENCE [LARGE SCALE GENOMIC DNA]</scope>
    <source>
        <strain evidence="3">LZ_2023a</strain>
        <tissue evidence="3">Muscle</tissue>
    </source>
</reference>
<dbReference type="AlphaFoldDB" id="A0AAW0TP58"/>
<evidence type="ECO:0000256" key="2">
    <source>
        <dbReference type="SAM" id="Phobius"/>
    </source>
</evidence>
<accession>A0AAW0TP58</accession>
<feature type="compositionally biased region" description="Low complexity" evidence="1">
    <location>
        <begin position="272"/>
        <end position="284"/>
    </location>
</feature>
<keyword evidence="2" id="KW-1133">Transmembrane helix</keyword>
<feature type="region of interest" description="Disordered" evidence="1">
    <location>
        <begin position="157"/>
        <end position="182"/>
    </location>
</feature>
<evidence type="ECO:0000256" key="1">
    <source>
        <dbReference type="SAM" id="MobiDB-lite"/>
    </source>
</evidence>
<keyword evidence="2" id="KW-0812">Transmembrane</keyword>
<protein>
    <submittedName>
        <fullName evidence="3">Uncharacterized protein</fullName>
    </submittedName>
</protein>
<keyword evidence="2" id="KW-0472">Membrane</keyword>
<keyword evidence="4" id="KW-1185">Reference proteome</keyword>
<proteinExistence type="predicted"/>
<feature type="transmembrane region" description="Helical" evidence="2">
    <location>
        <begin position="66"/>
        <end position="87"/>
    </location>
</feature>
<sequence>MDTSLYHQYVGDTPHHHRVRPVVVGAPYVLCTFALGIILMAVGTFITSHAYDDKNRDPVLLGVGPGLLGLGGLLLLSAVVICVVACLRNRKLREVLSDDFFTIGASTFYGGNEFVHLNDENEMGTYSSRHHRRRLSISGGVTDSNEGVMILASTVAEERERQRKNSRKFARNPSHKSVSQACYMGPQGLAQDRLSREDPDYLGLDPIRRAELLPELAQDYGQSESDDSRYIPRDRSTSMSVRLPRSHLTPVEQRLHRNLSYTPASRVRLQQQLQRQRQQAGLRDQGWEVQQSEPRRKRSSKRKAQAIINEVAEGPTVHQLPKYDPDLLAALGLGPSQPRLNRGMSEDGHLVSEAARSIDWRDNPDVTHGSLGNTRRRPSVVMGVKGLRPKQSGTAYRHTSSIYASDMELHRTDATVTSDTSQAVQEFRDFQAQVGNAQYLSPPESSMTNRSLGSSPTLLPPYDYEDTLPQPETRRENTPTSTPSHKHRRRPLSNISSASESCCSECCGSHQQSMNGVPSEQELPIRPPNQEEDQSTDQEREDSDA</sequence>